<dbReference type="Proteomes" id="UP001055439">
    <property type="component" value="Chromosome 9"/>
</dbReference>
<keyword evidence="8" id="KW-0333">Golgi apparatus</keyword>
<keyword evidence="3" id="KW-0813">Transport</keyword>
<keyword evidence="14" id="KW-1185">Reference proteome</keyword>
<dbReference type="AlphaFoldDB" id="A0A9E7I7V1"/>
<evidence type="ECO:0000256" key="9">
    <source>
        <dbReference type="ARBA" id="ARBA00023054"/>
    </source>
</evidence>
<keyword evidence="6" id="KW-0653">Protein transport</keyword>
<proteinExistence type="inferred from homology"/>
<evidence type="ECO:0000256" key="8">
    <source>
        <dbReference type="ARBA" id="ARBA00023034"/>
    </source>
</evidence>
<evidence type="ECO:0000256" key="10">
    <source>
        <dbReference type="ARBA" id="ARBA00023136"/>
    </source>
</evidence>
<keyword evidence="9" id="KW-0175">Coiled coil</keyword>
<protein>
    <submittedName>
        <fullName evidence="13">Mitochondrial transcription termination</fullName>
    </submittedName>
</protein>
<organism evidence="13 14">
    <name type="scientific">Musa troglodytarum</name>
    <name type="common">fe'i banana</name>
    <dbReference type="NCBI Taxonomy" id="320322"/>
    <lineage>
        <taxon>Eukaryota</taxon>
        <taxon>Viridiplantae</taxon>
        <taxon>Streptophyta</taxon>
        <taxon>Embryophyta</taxon>
        <taxon>Tracheophyta</taxon>
        <taxon>Spermatophyta</taxon>
        <taxon>Magnoliopsida</taxon>
        <taxon>Liliopsida</taxon>
        <taxon>Zingiberales</taxon>
        <taxon>Musaceae</taxon>
        <taxon>Musa</taxon>
    </lineage>
</organism>
<dbReference type="PANTHER" id="PTHR12791">
    <property type="entry name" value="GOLGI SNARE BET1-RELATED"/>
    <property type="match status" value="1"/>
</dbReference>
<keyword evidence="4" id="KW-0812">Transmembrane</keyword>
<keyword evidence="10" id="KW-0472">Membrane</keyword>
<dbReference type="FunFam" id="1.20.5.110:FF:000056">
    <property type="entry name" value="Bet1-like protein At4g14600"/>
    <property type="match status" value="1"/>
</dbReference>
<evidence type="ECO:0000313" key="13">
    <source>
        <dbReference type="EMBL" id="URE44237.1"/>
    </source>
</evidence>
<evidence type="ECO:0000313" key="14">
    <source>
        <dbReference type="Proteomes" id="UP001055439"/>
    </source>
</evidence>
<comment type="function">
    <text evidence="12">Required for vesicular transport from the ER to the Golgi complex. Functions as a SNARE associated with ER-derived vesicles.</text>
</comment>
<evidence type="ECO:0000256" key="6">
    <source>
        <dbReference type="ARBA" id="ARBA00022927"/>
    </source>
</evidence>
<evidence type="ECO:0000256" key="7">
    <source>
        <dbReference type="ARBA" id="ARBA00022989"/>
    </source>
</evidence>
<evidence type="ECO:0000256" key="5">
    <source>
        <dbReference type="ARBA" id="ARBA00022824"/>
    </source>
</evidence>
<evidence type="ECO:0000256" key="1">
    <source>
        <dbReference type="ARBA" id="ARBA00004163"/>
    </source>
</evidence>
<gene>
    <name evidence="13" type="ORF">MUK42_15903</name>
</gene>
<reference evidence="13" key="1">
    <citation type="submission" date="2022-05" db="EMBL/GenBank/DDBJ databases">
        <title>The Musa troglodytarum L. genome provides insights into the mechanism of non-climacteric behaviour and enrichment of carotenoids.</title>
        <authorList>
            <person name="Wang J."/>
        </authorList>
    </citation>
    <scope>NUCLEOTIDE SEQUENCE</scope>
    <source>
        <tissue evidence="13">Leaf</tissue>
    </source>
</reference>
<evidence type="ECO:0000256" key="2">
    <source>
        <dbReference type="ARBA" id="ARBA00004409"/>
    </source>
</evidence>
<evidence type="ECO:0000256" key="4">
    <source>
        <dbReference type="ARBA" id="ARBA00022692"/>
    </source>
</evidence>
<dbReference type="GO" id="GO:0005789">
    <property type="term" value="C:endoplasmic reticulum membrane"/>
    <property type="evidence" value="ECO:0007669"/>
    <property type="project" value="UniProtKB-SubCell"/>
</dbReference>
<comment type="subcellular location">
    <subcellularLocation>
        <location evidence="1">Endoplasmic reticulum membrane</location>
        <topology evidence="1">Single-pass type IV membrane protein</topology>
    </subcellularLocation>
    <subcellularLocation>
        <location evidence="2">Golgi apparatus membrane</location>
        <topology evidence="2">Single-pass type IV membrane protein</topology>
    </subcellularLocation>
</comment>
<keyword evidence="5" id="KW-0256">Endoplasmic reticulum</keyword>
<dbReference type="GO" id="GO:0015031">
    <property type="term" value="P:protein transport"/>
    <property type="evidence" value="ECO:0007669"/>
    <property type="project" value="UniProtKB-KW"/>
</dbReference>
<accession>A0A9E7I7V1</accession>
<name>A0A9E7I7V1_9LILI</name>
<keyword evidence="7" id="KW-1133">Transmembrane helix</keyword>
<comment type="similarity">
    <text evidence="11">Belongs to the BET1 family.</text>
</comment>
<dbReference type="OrthoDB" id="261831at2759"/>
<dbReference type="SUPFAM" id="SSF58038">
    <property type="entry name" value="SNARE fusion complex"/>
    <property type="match status" value="1"/>
</dbReference>
<dbReference type="EMBL" id="CP097511">
    <property type="protein sequence ID" value="URE44237.1"/>
    <property type="molecule type" value="Genomic_DNA"/>
</dbReference>
<evidence type="ECO:0000256" key="3">
    <source>
        <dbReference type="ARBA" id="ARBA00022448"/>
    </source>
</evidence>
<sequence>MDLVLFDRDDLDLASRGSGCREGLTSRPAAASDDIQLQIDPIHADLDDHVTGLRGKIRQLKGVAQEIENEAKFQKDFISQLFQLLHALPQCAYQMTLIKAQAGVKNNVRRINKKIIQQGSNHI</sequence>
<evidence type="ECO:0000256" key="12">
    <source>
        <dbReference type="ARBA" id="ARBA00060029"/>
    </source>
</evidence>
<dbReference type="GO" id="GO:0000139">
    <property type="term" value="C:Golgi membrane"/>
    <property type="evidence" value="ECO:0007669"/>
    <property type="project" value="UniProtKB-SubCell"/>
</dbReference>
<evidence type="ECO:0000256" key="11">
    <source>
        <dbReference type="ARBA" id="ARBA00037962"/>
    </source>
</evidence>